<name>A0A1F6A4Y8_9BACT</name>
<evidence type="ECO:0000256" key="1">
    <source>
        <dbReference type="SAM" id="Phobius"/>
    </source>
</evidence>
<reference evidence="2 3" key="1">
    <citation type="journal article" date="2016" name="Nat. Commun.">
        <title>Thousands of microbial genomes shed light on interconnected biogeochemical processes in an aquifer system.</title>
        <authorList>
            <person name="Anantharaman K."/>
            <person name="Brown C.T."/>
            <person name="Hug L.A."/>
            <person name="Sharon I."/>
            <person name="Castelle C.J."/>
            <person name="Probst A.J."/>
            <person name="Thomas B.C."/>
            <person name="Singh A."/>
            <person name="Wilkins M.J."/>
            <person name="Karaoz U."/>
            <person name="Brodie E.L."/>
            <person name="Williams K.H."/>
            <person name="Hubbard S.S."/>
            <person name="Banfield J.F."/>
        </authorList>
    </citation>
    <scope>NUCLEOTIDE SEQUENCE [LARGE SCALE GENOMIC DNA]</scope>
</reference>
<keyword evidence="1" id="KW-0812">Transmembrane</keyword>
<proteinExistence type="predicted"/>
<dbReference type="Pfam" id="PF06182">
    <property type="entry name" value="ABC2_membrane_6"/>
    <property type="match status" value="1"/>
</dbReference>
<dbReference type="EMBL" id="MFJK01000003">
    <property type="protein sequence ID" value="OGG19769.1"/>
    <property type="molecule type" value="Genomic_DNA"/>
</dbReference>
<dbReference type="AlphaFoldDB" id="A0A1F6A4Y8"/>
<dbReference type="PANTHER" id="PTHR36832:SF1">
    <property type="entry name" value="SLR1174 PROTEIN"/>
    <property type="match status" value="1"/>
</dbReference>
<comment type="caution">
    <text evidence="2">The sequence shown here is derived from an EMBL/GenBank/DDBJ whole genome shotgun (WGS) entry which is preliminary data.</text>
</comment>
<dbReference type="STRING" id="1798381.A2721_01185"/>
<evidence type="ECO:0000313" key="3">
    <source>
        <dbReference type="Proteomes" id="UP000177871"/>
    </source>
</evidence>
<keyword evidence="1" id="KW-1133">Transmembrane helix</keyword>
<keyword evidence="1" id="KW-0472">Membrane</keyword>
<dbReference type="Proteomes" id="UP000177871">
    <property type="component" value="Unassembled WGS sequence"/>
</dbReference>
<gene>
    <name evidence="2" type="ORF">A2721_01185</name>
</gene>
<feature type="transmembrane region" description="Helical" evidence="1">
    <location>
        <begin position="21"/>
        <end position="43"/>
    </location>
</feature>
<organism evidence="2 3">
    <name type="scientific">Candidatus Gottesmanbacteria bacterium RIFCSPHIGHO2_01_FULL_47_48</name>
    <dbReference type="NCBI Taxonomy" id="1798381"/>
    <lineage>
        <taxon>Bacteria</taxon>
        <taxon>Candidatus Gottesmaniibacteriota</taxon>
    </lineage>
</organism>
<feature type="transmembrane region" description="Helical" evidence="1">
    <location>
        <begin position="230"/>
        <end position="252"/>
    </location>
</feature>
<evidence type="ECO:0000313" key="2">
    <source>
        <dbReference type="EMBL" id="OGG19769.1"/>
    </source>
</evidence>
<evidence type="ECO:0008006" key="4">
    <source>
        <dbReference type="Google" id="ProtNLM"/>
    </source>
</evidence>
<feature type="transmembrane region" description="Helical" evidence="1">
    <location>
        <begin position="112"/>
        <end position="133"/>
    </location>
</feature>
<dbReference type="InterPro" id="IPR010390">
    <property type="entry name" value="ABC-2_transporter-like"/>
</dbReference>
<feature type="transmembrane region" description="Helical" evidence="1">
    <location>
        <begin position="55"/>
        <end position="75"/>
    </location>
</feature>
<protein>
    <recommendedName>
        <fullName evidence="4">ABC transporter permease</fullName>
    </recommendedName>
</protein>
<feature type="transmembrane region" description="Helical" evidence="1">
    <location>
        <begin position="139"/>
        <end position="171"/>
    </location>
</feature>
<feature type="transmembrane region" description="Helical" evidence="1">
    <location>
        <begin position="183"/>
        <end position="201"/>
    </location>
</feature>
<sequence length="264" mass="30249">MSKYLQYFKIGYQIMTTYRGQIIFGSLRHLTVVIMAVILWGTIFRGKQSVGGFDLGQIVTYYILVELIDIFYMTASARVLTRDINTGDLSNYLVKPINYWNYLLFYSYGNQLGYVSLGIVILLVASRILPSLFFVQTNIIFIIQTALLLSVSSMLYFQIFFLIGAMTFWLSDSSHFRSGVKQLIGVLGGRWAPLAFFPLWAQEILNYTPFPYLFNFVVKAYQGGLKPTEFLNLFCIELLWLGALLFVGRIVWKKGMISYASFGK</sequence>
<accession>A0A1F6A4Y8</accession>
<dbReference type="PANTHER" id="PTHR36832">
    <property type="entry name" value="SLR1174 PROTEIN-RELATED"/>
    <property type="match status" value="1"/>
</dbReference>